<evidence type="ECO:0000256" key="2">
    <source>
        <dbReference type="ARBA" id="ARBA00022692"/>
    </source>
</evidence>
<organism evidence="9 10">
    <name type="scientific">Nothophoma quercina</name>
    <dbReference type="NCBI Taxonomy" id="749835"/>
    <lineage>
        <taxon>Eukaryota</taxon>
        <taxon>Fungi</taxon>
        <taxon>Dikarya</taxon>
        <taxon>Ascomycota</taxon>
        <taxon>Pezizomycotina</taxon>
        <taxon>Dothideomycetes</taxon>
        <taxon>Pleosporomycetidae</taxon>
        <taxon>Pleosporales</taxon>
        <taxon>Pleosporineae</taxon>
        <taxon>Didymellaceae</taxon>
        <taxon>Nothophoma</taxon>
    </lineage>
</organism>
<feature type="transmembrane region" description="Helical" evidence="7">
    <location>
        <begin position="77"/>
        <end position="97"/>
    </location>
</feature>
<feature type="compositionally biased region" description="Basic and acidic residues" evidence="6">
    <location>
        <begin position="227"/>
        <end position="258"/>
    </location>
</feature>
<feature type="transmembrane region" description="Helical" evidence="7">
    <location>
        <begin position="44"/>
        <end position="65"/>
    </location>
</feature>
<keyword evidence="10" id="KW-1185">Reference proteome</keyword>
<gene>
    <name evidence="9" type="ORF">SLS59_000620</name>
</gene>
<protein>
    <recommendedName>
        <fullName evidence="8">Rhodopsin domain-containing protein</fullName>
    </recommendedName>
</protein>
<feature type="compositionally biased region" description="Acidic residues" evidence="6">
    <location>
        <begin position="187"/>
        <end position="205"/>
    </location>
</feature>
<name>A0ABR3S395_9PLEO</name>
<evidence type="ECO:0000313" key="9">
    <source>
        <dbReference type="EMBL" id="KAL1610983.1"/>
    </source>
</evidence>
<evidence type="ECO:0000256" key="5">
    <source>
        <dbReference type="ARBA" id="ARBA00038359"/>
    </source>
</evidence>
<evidence type="ECO:0000313" key="10">
    <source>
        <dbReference type="Proteomes" id="UP001521222"/>
    </source>
</evidence>
<keyword evidence="3 7" id="KW-1133">Transmembrane helix</keyword>
<evidence type="ECO:0000256" key="7">
    <source>
        <dbReference type="SAM" id="Phobius"/>
    </source>
</evidence>
<dbReference type="Pfam" id="PF20684">
    <property type="entry name" value="Fung_rhodopsin"/>
    <property type="match status" value="1"/>
</dbReference>
<evidence type="ECO:0000256" key="1">
    <source>
        <dbReference type="ARBA" id="ARBA00004141"/>
    </source>
</evidence>
<accession>A0ABR3S395</accession>
<dbReference type="InterPro" id="IPR052337">
    <property type="entry name" value="SAT4-like"/>
</dbReference>
<comment type="subcellular location">
    <subcellularLocation>
        <location evidence="1">Membrane</location>
        <topology evidence="1">Multi-pass membrane protein</topology>
    </subcellularLocation>
</comment>
<evidence type="ECO:0000256" key="4">
    <source>
        <dbReference type="ARBA" id="ARBA00023136"/>
    </source>
</evidence>
<keyword evidence="4 7" id="KW-0472">Membrane</keyword>
<comment type="caution">
    <text evidence="9">The sequence shown here is derived from an EMBL/GenBank/DDBJ whole genome shotgun (WGS) entry which is preliminary data.</text>
</comment>
<comment type="similarity">
    <text evidence="5">Belongs to the SAT4 family.</text>
</comment>
<dbReference type="PANTHER" id="PTHR33048">
    <property type="entry name" value="PTH11-LIKE INTEGRAL MEMBRANE PROTEIN (AFU_ORTHOLOGUE AFUA_5G11245)"/>
    <property type="match status" value="1"/>
</dbReference>
<dbReference type="InterPro" id="IPR049326">
    <property type="entry name" value="Rhodopsin_dom_fungi"/>
</dbReference>
<feature type="domain" description="Rhodopsin" evidence="8">
    <location>
        <begin position="25"/>
        <end position="142"/>
    </location>
</feature>
<dbReference type="Proteomes" id="UP001521222">
    <property type="component" value="Unassembled WGS sequence"/>
</dbReference>
<reference evidence="9 10" key="1">
    <citation type="submission" date="2024-02" db="EMBL/GenBank/DDBJ databases">
        <title>De novo assembly and annotation of 12 fungi associated with fruit tree decline syndrome in Ontario, Canada.</title>
        <authorList>
            <person name="Sulman M."/>
            <person name="Ellouze W."/>
            <person name="Ilyukhin E."/>
        </authorList>
    </citation>
    <scope>NUCLEOTIDE SEQUENCE [LARGE SCALE GENOMIC DNA]</scope>
    <source>
        <strain evidence="9 10">M97-236</strain>
    </source>
</reference>
<proteinExistence type="inferred from homology"/>
<feature type="transmembrane region" description="Helical" evidence="7">
    <location>
        <begin position="117"/>
        <end position="137"/>
    </location>
</feature>
<sequence length="266" mass="29396">MTARKWFYGANIVYKVVLMFNKISIASFWDRSIPGFKCFKNEPWWISYATTQILTDFALLLMPIPQIMTLSMGRAEKLGICLVFGTGAFVTFASIYRATTIAASASDPDPTWGPIPATIWSVIEANAGIVCACLPMLRSPFVRLFGPIFGRSRGTMKPNGSYHLTWRSDKPQASAARSSRRRGADDTIMDPERDSEDSIITEEADATAQAKGPRIMVRGRSPSGIFVRKEFSVDEDLSKTKSDGDRSTLGDASEDRSQGKAPYSHI</sequence>
<dbReference type="PANTHER" id="PTHR33048:SF55">
    <property type="entry name" value="INTEGRAL MEMBRANE PROTEIN"/>
    <property type="match status" value="1"/>
</dbReference>
<evidence type="ECO:0000256" key="3">
    <source>
        <dbReference type="ARBA" id="ARBA00022989"/>
    </source>
</evidence>
<evidence type="ECO:0000256" key="6">
    <source>
        <dbReference type="SAM" id="MobiDB-lite"/>
    </source>
</evidence>
<feature type="region of interest" description="Disordered" evidence="6">
    <location>
        <begin position="160"/>
        <end position="266"/>
    </location>
</feature>
<keyword evidence="2 7" id="KW-0812">Transmembrane</keyword>
<evidence type="ECO:0000259" key="8">
    <source>
        <dbReference type="Pfam" id="PF20684"/>
    </source>
</evidence>
<feature type="transmembrane region" description="Helical" evidence="7">
    <location>
        <begin position="12"/>
        <end position="29"/>
    </location>
</feature>
<dbReference type="EMBL" id="JAKIXB020000002">
    <property type="protein sequence ID" value="KAL1610983.1"/>
    <property type="molecule type" value="Genomic_DNA"/>
</dbReference>